<evidence type="ECO:0000313" key="2">
    <source>
        <dbReference type="EMBL" id="KAF7494502.1"/>
    </source>
</evidence>
<dbReference type="OrthoDB" id="6361347at2759"/>
<reference evidence="2" key="2">
    <citation type="submission" date="2020-01" db="EMBL/GenBank/DDBJ databases">
        <authorList>
            <person name="Korhonen P.K.K."/>
            <person name="Guangxu M.G."/>
            <person name="Wang T.W."/>
            <person name="Stroehlein A.J.S."/>
            <person name="Young N.D."/>
            <person name="Ang C.-S.A."/>
            <person name="Fernando D.W.F."/>
            <person name="Lu H.L."/>
            <person name="Taylor S.T."/>
            <person name="Ehtesham M.E.M."/>
            <person name="Najaraj S.H.N."/>
            <person name="Harsha G.H.G."/>
            <person name="Madugundu A.M."/>
            <person name="Renuse S.R."/>
            <person name="Holt D.H."/>
            <person name="Pandey A.P."/>
            <person name="Papenfuss A.P."/>
            <person name="Gasser R.B.G."/>
            <person name="Fischer K.F."/>
        </authorList>
    </citation>
    <scope>NUCLEOTIDE SEQUENCE</scope>
    <source>
        <strain evidence="2">SSS_KF_BRIS2020</strain>
    </source>
</reference>
<gene>
    <name evidence="2" type="ORF">SSS_1090</name>
</gene>
<evidence type="ECO:0000313" key="3">
    <source>
        <dbReference type="EnsemblMetazoa" id="KAF7494502.1"/>
    </source>
</evidence>
<reference evidence="4" key="1">
    <citation type="journal article" date="2020" name="PLoS Negl. Trop. Dis.">
        <title>High-quality nuclear genome for Sarcoptes scabiei-A critical resource for a neglected parasite.</title>
        <authorList>
            <person name="Korhonen P.K."/>
            <person name="Gasser R.B."/>
            <person name="Ma G."/>
            <person name="Wang T."/>
            <person name="Stroehlein A.J."/>
            <person name="Young N.D."/>
            <person name="Ang C.S."/>
            <person name="Fernando D.D."/>
            <person name="Lu H.C."/>
            <person name="Taylor S."/>
            <person name="Reynolds S.L."/>
            <person name="Mofiz E."/>
            <person name="Najaraj S.H."/>
            <person name="Gowda H."/>
            <person name="Madugundu A."/>
            <person name="Renuse S."/>
            <person name="Holt D."/>
            <person name="Pandey A."/>
            <person name="Papenfuss A.T."/>
            <person name="Fischer K."/>
        </authorList>
    </citation>
    <scope>NUCLEOTIDE SEQUENCE [LARGE SCALE GENOMIC DNA]</scope>
</reference>
<feature type="transmembrane region" description="Helical" evidence="1">
    <location>
        <begin position="452"/>
        <end position="472"/>
    </location>
</feature>
<feature type="transmembrane region" description="Helical" evidence="1">
    <location>
        <begin position="757"/>
        <end position="774"/>
    </location>
</feature>
<dbReference type="Proteomes" id="UP000070412">
    <property type="component" value="Unassembled WGS sequence"/>
</dbReference>
<keyword evidence="1" id="KW-0812">Transmembrane</keyword>
<protein>
    <submittedName>
        <fullName evidence="2 3">Uncharacterized protein</fullName>
    </submittedName>
</protein>
<evidence type="ECO:0000256" key="1">
    <source>
        <dbReference type="SAM" id="Phobius"/>
    </source>
</evidence>
<reference evidence="3" key="3">
    <citation type="submission" date="2022-06" db="UniProtKB">
        <authorList>
            <consortium name="EnsemblMetazoa"/>
        </authorList>
    </citation>
    <scope>IDENTIFICATION</scope>
</reference>
<feature type="transmembrane region" description="Helical" evidence="1">
    <location>
        <begin position="643"/>
        <end position="664"/>
    </location>
</feature>
<sequence>MFVPNVPNVPNISNTKEIFEQRCQQRLQFIKTNGRLIKFKNIFETDLKPPQWFRREKFQLAQKLFHRFKLQLLIGQLYGLLLVVYQTDELIPLMLTGNTSNKCRSFRRYWSTLEHVLNWYRFDPFERNSPAQKSLQSVRSIHHYWTEKFHSECSSEDEIKWITQDRLCNGQFTFIGMVLLFPQDLGFQSWNKENFSALIHFWRTIGYCLGIEDRFNLFDGSDEESIELCRQIYLNDWLPALVSPQDPLNSSKLSREICETFQNISIILTYNLLMKYGSKYLMIPSDSIFGSSLLNFREQIFYSVYEFSAQKLAKYTLFNRFTALLILLNEEDKAQCDMVPIGTFHYDSMRFTDPILLDNAALNRLKKFYLNHYHYFCYYQNLVRKHGIHFGQKNYNQPIIRIKRPFFFVKLSAALSLYYFVVFGGYVKYPCLHEQCPIWILVDIIPDAHKDYFCATIAIWGWMHLLMMIFGLSSKLHRFRFLATLNLDDPNTIKYLNLDEEMLQKINRFYRLVFSWYSKVPVLTADTGCFLATSKETIEKALWERSFILCVANVIICKIWCYHASNTTYASPIFIWHVAYYLQVKYQSVHNGMRKLRKDIKQNYQKMSQSEYLSYYKRFIRLNKQNSLVQAEAIEYGRSFKRFLTISVIGYIQNITYFTYLIFFTDMPMSFKHLYWIIYVFLIFNLGVLIHLVGPLCSMNDKLAAISRDILNVINLYKSMTVENIYKYDLIMTSIYANLSDRKNGFRLINNFRINSTAYYEVFYHISVFFFLIFK</sequence>
<dbReference type="EMBL" id="WVUK01000053">
    <property type="protein sequence ID" value="KAF7494502.1"/>
    <property type="molecule type" value="Genomic_DNA"/>
</dbReference>
<keyword evidence="1" id="KW-0472">Membrane</keyword>
<dbReference type="EnsemblMetazoa" id="SSS_1090s_mrna">
    <property type="protein sequence ID" value="KAF7494502.1"/>
    <property type="gene ID" value="SSS_1090"/>
</dbReference>
<feature type="transmembrane region" description="Helical" evidence="1">
    <location>
        <begin position="407"/>
        <end position="427"/>
    </location>
</feature>
<feature type="transmembrane region" description="Helical" evidence="1">
    <location>
        <begin position="676"/>
        <end position="698"/>
    </location>
</feature>
<keyword evidence="4" id="KW-1185">Reference proteome</keyword>
<organism evidence="2">
    <name type="scientific">Sarcoptes scabiei</name>
    <name type="common">Itch mite</name>
    <name type="synonym">Acarus scabiei</name>
    <dbReference type="NCBI Taxonomy" id="52283"/>
    <lineage>
        <taxon>Eukaryota</taxon>
        <taxon>Metazoa</taxon>
        <taxon>Ecdysozoa</taxon>
        <taxon>Arthropoda</taxon>
        <taxon>Chelicerata</taxon>
        <taxon>Arachnida</taxon>
        <taxon>Acari</taxon>
        <taxon>Acariformes</taxon>
        <taxon>Sarcoptiformes</taxon>
        <taxon>Astigmata</taxon>
        <taxon>Psoroptidia</taxon>
        <taxon>Sarcoptoidea</taxon>
        <taxon>Sarcoptidae</taxon>
        <taxon>Sarcoptinae</taxon>
        <taxon>Sarcoptes</taxon>
    </lineage>
</organism>
<name>A0A834VEF0_SARSC</name>
<dbReference type="PANTHER" id="PTHR37159:SF1">
    <property type="entry name" value="GH11867P"/>
    <property type="match status" value="1"/>
</dbReference>
<proteinExistence type="predicted"/>
<keyword evidence="1" id="KW-1133">Transmembrane helix</keyword>
<dbReference type="AlphaFoldDB" id="A0A834VEF0"/>
<dbReference type="PANTHER" id="PTHR37159">
    <property type="entry name" value="GH11867P"/>
    <property type="match status" value="1"/>
</dbReference>
<accession>A0A834VEF0</accession>
<evidence type="ECO:0000313" key="4">
    <source>
        <dbReference type="Proteomes" id="UP000070412"/>
    </source>
</evidence>